<feature type="compositionally biased region" description="Basic and acidic residues" evidence="1">
    <location>
        <begin position="93"/>
        <end position="111"/>
    </location>
</feature>
<feature type="region of interest" description="Disordered" evidence="1">
    <location>
        <begin position="82"/>
        <end position="111"/>
    </location>
</feature>
<evidence type="ECO:0000313" key="3">
    <source>
        <dbReference type="Proteomes" id="UP000799640"/>
    </source>
</evidence>
<gene>
    <name evidence="2" type="ORF">EJ06DRAFT_133868</name>
</gene>
<keyword evidence="3" id="KW-1185">Reference proteome</keyword>
<dbReference type="AlphaFoldDB" id="A0A6G1HPC2"/>
<name>A0A6G1HPC2_9PEZI</name>
<dbReference type="Proteomes" id="UP000799640">
    <property type="component" value="Unassembled WGS sequence"/>
</dbReference>
<evidence type="ECO:0000313" key="2">
    <source>
        <dbReference type="EMBL" id="KAF2397716.1"/>
    </source>
</evidence>
<organism evidence="2 3">
    <name type="scientific">Trichodelitschia bisporula</name>
    <dbReference type="NCBI Taxonomy" id="703511"/>
    <lineage>
        <taxon>Eukaryota</taxon>
        <taxon>Fungi</taxon>
        <taxon>Dikarya</taxon>
        <taxon>Ascomycota</taxon>
        <taxon>Pezizomycotina</taxon>
        <taxon>Dothideomycetes</taxon>
        <taxon>Dothideomycetes incertae sedis</taxon>
        <taxon>Phaeotrichales</taxon>
        <taxon>Phaeotrichaceae</taxon>
        <taxon>Trichodelitschia</taxon>
    </lineage>
</organism>
<reference evidence="2" key="1">
    <citation type="journal article" date="2020" name="Stud. Mycol.">
        <title>101 Dothideomycetes genomes: a test case for predicting lifestyles and emergence of pathogens.</title>
        <authorList>
            <person name="Haridas S."/>
            <person name="Albert R."/>
            <person name="Binder M."/>
            <person name="Bloem J."/>
            <person name="Labutti K."/>
            <person name="Salamov A."/>
            <person name="Andreopoulos B."/>
            <person name="Baker S."/>
            <person name="Barry K."/>
            <person name="Bills G."/>
            <person name="Bluhm B."/>
            <person name="Cannon C."/>
            <person name="Castanera R."/>
            <person name="Culley D."/>
            <person name="Daum C."/>
            <person name="Ezra D."/>
            <person name="Gonzalez J."/>
            <person name="Henrissat B."/>
            <person name="Kuo A."/>
            <person name="Liang C."/>
            <person name="Lipzen A."/>
            <person name="Lutzoni F."/>
            <person name="Magnuson J."/>
            <person name="Mondo S."/>
            <person name="Nolan M."/>
            <person name="Ohm R."/>
            <person name="Pangilinan J."/>
            <person name="Park H.-J."/>
            <person name="Ramirez L."/>
            <person name="Alfaro M."/>
            <person name="Sun H."/>
            <person name="Tritt A."/>
            <person name="Yoshinaga Y."/>
            <person name="Zwiers L.-H."/>
            <person name="Turgeon B."/>
            <person name="Goodwin S."/>
            <person name="Spatafora J."/>
            <person name="Crous P."/>
            <person name="Grigoriev I."/>
        </authorList>
    </citation>
    <scope>NUCLEOTIDE SEQUENCE</scope>
    <source>
        <strain evidence="2">CBS 262.69</strain>
    </source>
</reference>
<sequence>MFSLERFVPCSPLVGVLFHYSQAPGITLEGRLPNPPVARFHSACGTVTKGAPLFGNRRLSTHHPPLSAHHSHLSHYRPPLTARRSVLPTPHPPRLDAEERGAEIAKRISPK</sequence>
<protein>
    <submittedName>
        <fullName evidence="2">Uncharacterized protein</fullName>
    </submittedName>
</protein>
<dbReference type="EMBL" id="ML996702">
    <property type="protein sequence ID" value="KAF2397716.1"/>
    <property type="molecule type" value="Genomic_DNA"/>
</dbReference>
<accession>A0A6G1HPC2</accession>
<evidence type="ECO:0000256" key="1">
    <source>
        <dbReference type="SAM" id="MobiDB-lite"/>
    </source>
</evidence>
<proteinExistence type="predicted"/>